<gene>
    <name evidence="10" type="ORF">N0F65_005866</name>
</gene>
<keyword evidence="2 6" id="KW-0489">Methyltransferase</keyword>
<feature type="region of interest" description="Disordered" evidence="7">
    <location>
        <begin position="811"/>
        <end position="912"/>
    </location>
</feature>
<reference evidence="10" key="1">
    <citation type="submission" date="2022-11" db="EMBL/GenBank/DDBJ databases">
        <authorList>
            <person name="Morgan W.R."/>
            <person name="Tartar A."/>
        </authorList>
    </citation>
    <scope>NUCLEOTIDE SEQUENCE</scope>
    <source>
        <strain evidence="10">ARSEF 373</strain>
    </source>
</reference>
<evidence type="ECO:0000256" key="1">
    <source>
        <dbReference type="ARBA" id="ARBA00007494"/>
    </source>
</evidence>
<feature type="compositionally biased region" description="Polar residues" evidence="7">
    <location>
        <begin position="489"/>
        <end position="499"/>
    </location>
</feature>
<dbReference type="InterPro" id="IPR049560">
    <property type="entry name" value="MeTrfase_RsmB-F_NOP2_cat"/>
</dbReference>
<feature type="binding site" evidence="6">
    <location>
        <position position="1288"/>
    </location>
    <ligand>
        <name>S-adenosyl-L-methionine</name>
        <dbReference type="ChEBI" id="CHEBI:59789"/>
    </ligand>
</feature>
<dbReference type="PANTHER" id="PTHR22808:SF1">
    <property type="entry name" value="RNA CYTOSINE-C(5)-METHYLTRANSFERASE NSUN2-RELATED"/>
    <property type="match status" value="1"/>
</dbReference>
<dbReference type="InterPro" id="IPR018314">
    <property type="entry name" value="RsmB/NOL1/NOP2-like_CS"/>
</dbReference>
<feature type="compositionally biased region" description="Basic and acidic residues" evidence="7">
    <location>
        <begin position="463"/>
        <end position="483"/>
    </location>
</feature>
<dbReference type="Pfam" id="PF01189">
    <property type="entry name" value="Methyltr_RsmB-F"/>
    <property type="match status" value="1"/>
</dbReference>
<evidence type="ECO:0000256" key="7">
    <source>
        <dbReference type="SAM" id="MobiDB-lite"/>
    </source>
</evidence>
<feature type="compositionally biased region" description="Low complexity" evidence="7">
    <location>
        <begin position="811"/>
        <end position="831"/>
    </location>
</feature>
<dbReference type="GO" id="GO:0001510">
    <property type="term" value="P:RNA methylation"/>
    <property type="evidence" value="ECO:0007669"/>
    <property type="project" value="InterPro"/>
</dbReference>
<protein>
    <submittedName>
        <fullName evidence="10">Uncharacterized protein</fullName>
    </submittedName>
</protein>
<dbReference type="InterPro" id="IPR057285">
    <property type="entry name" value="Pre-PUA_NSUN2"/>
</dbReference>
<dbReference type="Pfam" id="PF25376">
    <property type="entry name" value="Pre-PUA_NSUN2"/>
    <property type="match status" value="1"/>
</dbReference>
<dbReference type="InterPro" id="IPR011011">
    <property type="entry name" value="Znf_FYVE_PHD"/>
</dbReference>
<feature type="domain" description="DHFR" evidence="8">
    <location>
        <begin position="917"/>
        <end position="1116"/>
    </location>
</feature>
<dbReference type="Gene3D" id="3.40.430.10">
    <property type="entry name" value="Dihydrofolate Reductase, subunit A"/>
    <property type="match status" value="1"/>
</dbReference>
<dbReference type="GO" id="GO:0046654">
    <property type="term" value="P:tetrahydrofolate biosynthetic process"/>
    <property type="evidence" value="ECO:0007669"/>
    <property type="project" value="InterPro"/>
</dbReference>
<feature type="region of interest" description="Disordered" evidence="7">
    <location>
        <begin position="1586"/>
        <end position="1608"/>
    </location>
</feature>
<dbReference type="PRINTS" id="PR02008">
    <property type="entry name" value="RCMTFAMILY"/>
</dbReference>
<dbReference type="GO" id="GO:0004146">
    <property type="term" value="F:dihydrofolate reductase activity"/>
    <property type="evidence" value="ECO:0007669"/>
    <property type="project" value="InterPro"/>
</dbReference>
<dbReference type="PROSITE" id="PS51686">
    <property type="entry name" value="SAM_MT_RSMB_NOP"/>
    <property type="match status" value="1"/>
</dbReference>
<evidence type="ECO:0000256" key="3">
    <source>
        <dbReference type="ARBA" id="ARBA00022679"/>
    </source>
</evidence>
<feature type="region of interest" description="Disordered" evidence="7">
    <location>
        <begin position="297"/>
        <end position="548"/>
    </location>
</feature>
<feature type="region of interest" description="Disordered" evidence="7">
    <location>
        <begin position="656"/>
        <end position="694"/>
    </location>
</feature>
<proteinExistence type="inferred from homology"/>
<dbReference type="FunFam" id="3.40.50.150:FF:000368">
    <property type="entry name" value="Multisite-specific tRNA:(Cytosine-C(5))-methyltransferase trm4b"/>
    <property type="match status" value="1"/>
</dbReference>
<evidence type="ECO:0000313" key="10">
    <source>
        <dbReference type="EMBL" id="DAZ95550.1"/>
    </source>
</evidence>
<name>A0AAV2YN80_9STRA</name>
<dbReference type="GO" id="GO:0008173">
    <property type="term" value="F:RNA methyltransferase activity"/>
    <property type="evidence" value="ECO:0007669"/>
    <property type="project" value="InterPro"/>
</dbReference>
<feature type="compositionally biased region" description="Low complexity" evidence="7">
    <location>
        <begin position="854"/>
        <end position="880"/>
    </location>
</feature>
<feature type="region of interest" description="Disordered" evidence="7">
    <location>
        <begin position="1"/>
        <end position="33"/>
    </location>
</feature>
<comment type="similarity">
    <text evidence="1 6">Belongs to the class I-like SAM-binding methyltransferase superfamily. RsmB/NOP family.</text>
</comment>
<dbReference type="CDD" id="cd00209">
    <property type="entry name" value="DHFR"/>
    <property type="match status" value="1"/>
</dbReference>
<comment type="caution">
    <text evidence="6">Lacks conserved residue(s) required for the propagation of feature annotation.</text>
</comment>
<dbReference type="InterPro" id="IPR023267">
    <property type="entry name" value="RCMT"/>
</dbReference>
<evidence type="ECO:0000256" key="4">
    <source>
        <dbReference type="ARBA" id="ARBA00022691"/>
    </source>
</evidence>
<dbReference type="SUPFAM" id="SSF53335">
    <property type="entry name" value="S-adenosyl-L-methionine-dependent methyltransferases"/>
    <property type="match status" value="1"/>
</dbReference>
<dbReference type="Proteomes" id="UP001146120">
    <property type="component" value="Unassembled WGS sequence"/>
</dbReference>
<keyword evidence="11" id="KW-1185">Reference proteome</keyword>
<dbReference type="InterPro" id="IPR029063">
    <property type="entry name" value="SAM-dependent_MTases_sf"/>
</dbReference>
<keyword evidence="3 6" id="KW-0808">Transferase</keyword>
<evidence type="ECO:0000256" key="6">
    <source>
        <dbReference type="PROSITE-ProRule" id="PRU01023"/>
    </source>
</evidence>
<dbReference type="InterPro" id="IPR016197">
    <property type="entry name" value="Chromo-like_dom_sf"/>
</dbReference>
<dbReference type="InterPro" id="IPR001796">
    <property type="entry name" value="DHFR_dom"/>
</dbReference>
<keyword evidence="4 6" id="KW-0949">S-adenosyl-L-methionine</keyword>
<accession>A0AAV2YN80</accession>
<dbReference type="Gene3D" id="3.40.50.150">
    <property type="entry name" value="Vaccinia Virus protein VP39"/>
    <property type="match status" value="1"/>
</dbReference>
<evidence type="ECO:0000259" key="8">
    <source>
        <dbReference type="PROSITE" id="PS51330"/>
    </source>
</evidence>
<feature type="compositionally biased region" description="Acidic residues" evidence="7">
    <location>
        <begin position="334"/>
        <end position="343"/>
    </location>
</feature>
<dbReference type="SUPFAM" id="SSF57903">
    <property type="entry name" value="FYVE/PHD zinc finger"/>
    <property type="match status" value="1"/>
</dbReference>
<comment type="caution">
    <text evidence="10">The sequence shown here is derived from an EMBL/GenBank/DDBJ whole genome shotgun (WGS) entry which is preliminary data.</text>
</comment>
<dbReference type="GO" id="GO:0003723">
    <property type="term" value="F:RNA binding"/>
    <property type="evidence" value="ECO:0007669"/>
    <property type="project" value="UniProtKB-UniRule"/>
</dbReference>
<feature type="compositionally biased region" description="Basic and acidic residues" evidence="7">
    <location>
        <begin position="356"/>
        <end position="439"/>
    </location>
</feature>
<dbReference type="InterPro" id="IPR001678">
    <property type="entry name" value="MeTrfase_RsmB-F_NOP2_dom"/>
</dbReference>
<dbReference type="CDD" id="cd15489">
    <property type="entry name" value="PHD_SF"/>
    <property type="match status" value="1"/>
</dbReference>
<feature type="compositionally biased region" description="Basic and acidic residues" evidence="7">
    <location>
        <begin position="1590"/>
        <end position="1608"/>
    </location>
</feature>
<evidence type="ECO:0000313" key="11">
    <source>
        <dbReference type="Proteomes" id="UP001146120"/>
    </source>
</evidence>
<sequence length="1788" mass="195855">MGRPAPKLKAPKTKGAALSKKQKRRKTKVTDARGEAVMGTTTMGAQGIGQHTPTKDKDALAIGTGGKECEKCGNSLWGGESAINTKNGSKKIGTNGCQVCDYVGYRKTQRACVQCERINCEYFCEWCGNGYHLKCAKTCNENVTNPNGFCCKKCEAEQADEETGDGSHNESTARCGSCDLPFNSSAKDDEDEEDESGFKVNQSVLVENEEVLYNAVITDVDAPGERIKIHFIRCSKSFDNWYAMDDERINESLACDCCNQWFHIGCLPPIKSCGRFKDTTYVCPTCIDDAKAYHCGSGRAKESKSNGPSKVVRSVSEDVAPSAPKKKSKPVITSDDEDDDEDMHVEGVVRNPSPRVGKEKEKSNDKLKNKPKEKKKEDVKAKDAERPRTKEADKPKAKEAEKPKERVKEKSKEKPKEKPKEKAKEKKKASPKDADERPDKKRKRSVSDLGAESKKSKASPSPDSKKASPSRKDPPTSKRHDSSVDETDPATSEDSSATYRSARASPKATTPSTARAKGKENERSSNGVGEQMEAEPEPIDKIAPPPRRKISFHSVSALLNSPSSTETYLEPFKPHAVSHPLHDERTTSYNAFVKVEKDKFVLGGRKRDEIWSSARPSKTNPASGGALSAFDILREVATQSIGSDLAANAKAAHAACSPPQKANDSANKEVSRQPSASTATVPSSTSAHPAVPIIPPMTAQERINAKRVQMNSFVDLHFNIRKEMYLRFCALEEEGYVEAETAQLLRALIYPTSERFQDLKFVYLVNKDMPPAQLTKRLLELAPTQPTVAAASTATATTSSVAGSCCSSAAASPSCHTVSTPAATTPPTTTPQASIASVASPAVETETATTNADAVASPAVTTPPAVPAAVAAVAATESSPHTARSPPSEVTRRSPLLEPKAPAETPSPQLTTQMTKSVALVAACSLNRVIGRRGVLPWPPLAADWAFLCTATQGQVLVVGRRSFEEFGAPLPGRHTIVVSPSSHEDKRRRWRAMGVAVAPSLEAALTMAQTAPEYAASTRVFIGGGERLYEEALAKQVAESCWITRVHTVIPDGDAFLPRWTQQFPVLRHCASTTSGALSTAQLDSAMADAMATTTDAPTKTPLELFKQSFREYLRETKAVDSDAELDQLMELLHQPLPISFRLNLHRPDAPRVMQLLANELQFERDTFFYKDTTAVNPPFSIPWYPVPNVAWQVDCGRVALSKTAPKHEPVKRFHSCLLEHTDMGTIDRQEAVSMLPVLFLDVQPGHRVLDMCASPGSKTTQVIDFLLTNTNITEDSPTSGMVIANDLDKKRAYMLVHRLSRNTLRNAVVTCGSGDQFPGLYDRETKSLHPTNVFDRVLCDVPCSGDGTLRKSQTLWKEWHIGQGLTLHPIQLSLALRSAALLKIGGMMVYSTCSFNPIENEAVVAELLRRTDGALELLDVSHKLPGLRYRKGRTNWQVGWRSKSKSSNKGHVFKAANGTDDEQDSSATKLHEWFEAYDKLPQELRGNRIIRSMFAPAADSPIANELTKTLRLIPIDQNSGGFFIAVLRKTRKLPGSELQEGLPGVEEDLELTPPVDYVCKLCNESGHFMKNCVKYLPTDEFQPAKKQKVTDADSEKDTGASKAKEGGIQRKETLYRPIPDDIWGSIKQFYEITDESLKGHLWCRSDGAANINYVDNDIIDTCLGGDALDIVNTGLRVFRKTTERGEVFYRPSEEGLGFIDRFFSQRVITVPQDDFVALLRAGKHIPLTELSTETQEVTKDLSMGPLVAQLASDKSVSINLWVGTNALLPRVSKMWRAEVEQALARA</sequence>
<dbReference type="Pfam" id="PF00186">
    <property type="entry name" value="DHFR_1"/>
    <property type="match status" value="1"/>
</dbReference>
<dbReference type="PROSITE" id="PS51330">
    <property type="entry name" value="DHFR_2"/>
    <property type="match status" value="1"/>
</dbReference>
<feature type="active site" description="Nucleophile" evidence="6">
    <location>
        <position position="1395"/>
    </location>
</feature>
<organism evidence="10 11">
    <name type="scientific">Lagenidium giganteum</name>
    <dbReference type="NCBI Taxonomy" id="4803"/>
    <lineage>
        <taxon>Eukaryota</taxon>
        <taxon>Sar</taxon>
        <taxon>Stramenopiles</taxon>
        <taxon>Oomycota</taxon>
        <taxon>Peronosporomycetes</taxon>
        <taxon>Pythiales</taxon>
        <taxon>Pythiaceae</taxon>
    </lineage>
</organism>
<keyword evidence="5 6" id="KW-0694">RNA-binding</keyword>
<evidence type="ECO:0000256" key="2">
    <source>
        <dbReference type="ARBA" id="ARBA00022603"/>
    </source>
</evidence>
<feature type="binding site" evidence="6">
    <location>
        <position position="1342"/>
    </location>
    <ligand>
        <name>S-adenosyl-L-methionine</name>
        <dbReference type="ChEBI" id="CHEBI:59789"/>
    </ligand>
</feature>
<dbReference type="EMBL" id="DAKRPA010000199">
    <property type="protein sequence ID" value="DAZ95550.1"/>
    <property type="molecule type" value="Genomic_DNA"/>
</dbReference>
<evidence type="ECO:0000256" key="5">
    <source>
        <dbReference type="ARBA" id="ARBA00022884"/>
    </source>
</evidence>
<dbReference type="SUPFAM" id="SSF53597">
    <property type="entry name" value="Dihydrofolate reductase-like"/>
    <property type="match status" value="1"/>
</dbReference>
<reference evidence="10" key="2">
    <citation type="journal article" date="2023" name="Microbiol Resour">
        <title>Decontamination and Annotation of the Draft Genome Sequence of the Oomycete Lagenidium giganteum ARSEF 373.</title>
        <authorList>
            <person name="Morgan W.R."/>
            <person name="Tartar A."/>
        </authorList>
    </citation>
    <scope>NUCLEOTIDE SEQUENCE</scope>
    <source>
        <strain evidence="10">ARSEF 373</strain>
    </source>
</reference>
<dbReference type="PROSITE" id="PS01153">
    <property type="entry name" value="NOL1_NOP2_SUN"/>
    <property type="match status" value="1"/>
</dbReference>
<dbReference type="PANTHER" id="PTHR22808">
    <property type="entry name" value="NCL1 YEAST -RELATED NOL1/NOP2/FMU SUN DOMAIN-CONTAINING"/>
    <property type="match status" value="1"/>
</dbReference>
<dbReference type="Gene3D" id="2.30.30.140">
    <property type="match status" value="1"/>
</dbReference>
<feature type="domain" description="SAM-dependent MTase RsmB/NOP-type" evidence="9">
    <location>
        <begin position="1130"/>
        <end position="1532"/>
    </location>
</feature>
<dbReference type="SUPFAM" id="SSF54160">
    <property type="entry name" value="Chromo domain-like"/>
    <property type="match status" value="1"/>
</dbReference>
<evidence type="ECO:0000259" key="9">
    <source>
        <dbReference type="PROSITE" id="PS51686"/>
    </source>
</evidence>
<feature type="compositionally biased region" description="Low complexity" evidence="7">
    <location>
        <begin position="674"/>
        <end position="690"/>
    </location>
</feature>
<dbReference type="InterPro" id="IPR024072">
    <property type="entry name" value="DHFR-like_dom_sf"/>
</dbReference>